<dbReference type="InterPro" id="IPR020846">
    <property type="entry name" value="MFS_dom"/>
</dbReference>
<evidence type="ECO:0000256" key="7">
    <source>
        <dbReference type="SAM" id="Phobius"/>
    </source>
</evidence>
<gene>
    <name evidence="9" type="ORF">HNQ80_004659</name>
</gene>
<keyword evidence="10" id="KW-1185">Reference proteome</keyword>
<dbReference type="GO" id="GO:0005886">
    <property type="term" value="C:plasma membrane"/>
    <property type="evidence" value="ECO:0007669"/>
    <property type="project" value="UniProtKB-SubCell"/>
</dbReference>
<dbReference type="InterPro" id="IPR011701">
    <property type="entry name" value="MFS"/>
</dbReference>
<dbReference type="PANTHER" id="PTHR23514:SF3">
    <property type="entry name" value="BYPASS OF STOP CODON PROTEIN 6"/>
    <property type="match status" value="1"/>
</dbReference>
<dbReference type="PANTHER" id="PTHR23514">
    <property type="entry name" value="BYPASS OF STOP CODON PROTEIN 6"/>
    <property type="match status" value="1"/>
</dbReference>
<keyword evidence="5 7" id="KW-1133">Transmembrane helix</keyword>
<evidence type="ECO:0000256" key="5">
    <source>
        <dbReference type="ARBA" id="ARBA00022989"/>
    </source>
</evidence>
<keyword evidence="3" id="KW-0813">Transport</keyword>
<dbReference type="RefSeq" id="WP_184313013.1">
    <property type="nucleotide sequence ID" value="NZ_JACHEN010000040.1"/>
</dbReference>
<dbReference type="Pfam" id="PF07690">
    <property type="entry name" value="MFS_1"/>
    <property type="match status" value="1"/>
</dbReference>
<accession>A0A841KYT2</accession>
<sequence length="399" mass="43107">MKNQSFYAQLNKDQRYILNCCFFVFAVNGVYSIILGSLLPLISIEYGLNNTVSGGLISAHQIGNLISGFIAGVLPLYLGRKKSIIFLCSFVVMGFSIMILTGNPMLLILGFLFTGLSRGSISNFNNTIVNEVSNSSPAALNVLHSIFAVGALTSPFLVILSTNISRELGWKIAVGIIIVLATISMLLFSRMKIDNTGKKTEKVKMSYEFLKNRDFCISSGIMFFYLCAEAAINGWMVKYFIDSSIMTIEYAQILASLLWLVILAGRLTCAFWGDRVSKKVLLLITSCGTSVFYLLLLSTHNLKVITIAIMGLGFSMAGIYPTTVSTIGSIIKSYPMAMGVLLMVGGIGAIIMPIITGVLSDAFGIFAGMGAIVGAIVLMIICVILKMSGTNVHIGSEIE</sequence>
<feature type="transmembrane region" description="Helical" evidence="7">
    <location>
        <begin position="280"/>
        <end position="298"/>
    </location>
</feature>
<feature type="transmembrane region" description="Helical" evidence="7">
    <location>
        <begin position="215"/>
        <end position="241"/>
    </location>
</feature>
<feature type="transmembrane region" description="Helical" evidence="7">
    <location>
        <begin position="106"/>
        <end position="126"/>
    </location>
</feature>
<reference evidence="9 10" key="1">
    <citation type="submission" date="2020-08" db="EMBL/GenBank/DDBJ databases">
        <title>Genomic Encyclopedia of Type Strains, Phase IV (KMG-IV): sequencing the most valuable type-strain genomes for metagenomic binning, comparative biology and taxonomic classification.</title>
        <authorList>
            <person name="Goeker M."/>
        </authorList>
    </citation>
    <scope>NUCLEOTIDE SEQUENCE [LARGE SCALE GENOMIC DNA]</scope>
    <source>
        <strain evidence="9 10">DSM 103526</strain>
    </source>
</reference>
<feature type="transmembrane region" description="Helical" evidence="7">
    <location>
        <begin position="336"/>
        <end position="356"/>
    </location>
</feature>
<evidence type="ECO:0000259" key="8">
    <source>
        <dbReference type="PROSITE" id="PS50850"/>
    </source>
</evidence>
<dbReference type="InterPro" id="IPR051788">
    <property type="entry name" value="MFS_Transporter"/>
</dbReference>
<comment type="similarity">
    <text evidence="2">Belongs to the major facilitator superfamily.</text>
</comment>
<evidence type="ECO:0000256" key="3">
    <source>
        <dbReference type="ARBA" id="ARBA00022448"/>
    </source>
</evidence>
<evidence type="ECO:0000256" key="2">
    <source>
        <dbReference type="ARBA" id="ARBA00008335"/>
    </source>
</evidence>
<name>A0A841KYT2_9FIRM</name>
<dbReference type="GO" id="GO:0022857">
    <property type="term" value="F:transmembrane transporter activity"/>
    <property type="evidence" value="ECO:0007669"/>
    <property type="project" value="InterPro"/>
</dbReference>
<comment type="caution">
    <text evidence="9">The sequence shown here is derived from an EMBL/GenBank/DDBJ whole genome shotgun (WGS) entry which is preliminary data.</text>
</comment>
<evidence type="ECO:0000256" key="1">
    <source>
        <dbReference type="ARBA" id="ARBA00004651"/>
    </source>
</evidence>
<dbReference type="PROSITE" id="PS50850">
    <property type="entry name" value="MFS"/>
    <property type="match status" value="1"/>
</dbReference>
<comment type="subcellular location">
    <subcellularLocation>
        <location evidence="1">Cell membrane</location>
        <topology evidence="1">Multi-pass membrane protein</topology>
    </subcellularLocation>
</comment>
<feature type="transmembrane region" description="Helical" evidence="7">
    <location>
        <begin position="362"/>
        <end position="385"/>
    </location>
</feature>
<feature type="transmembrane region" description="Helical" evidence="7">
    <location>
        <begin position="253"/>
        <end position="273"/>
    </location>
</feature>
<dbReference type="Proteomes" id="UP000579281">
    <property type="component" value="Unassembled WGS sequence"/>
</dbReference>
<keyword evidence="6 7" id="KW-0472">Membrane</keyword>
<feature type="transmembrane region" description="Helical" evidence="7">
    <location>
        <begin position="138"/>
        <end position="162"/>
    </location>
</feature>
<feature type="transmembrane region" description="Helical" evidence="7">
    <location>
        <begin position="304"/>
        <end position="324"/>
    </location>
</feature>
<dbReference type="EMBL" id="JACHEN010000040">
    <property type="protein sequence ID" value="MBB6218493.1"/>
    <property type="molecule type" value="Genomic_DNA"/>
</dbReference>
<feature type="transmembrane region" description="Helical" evidence="7">
    <location>
        <begin position="84"/>
        <end position="100"/>
    </location>
</feature>
<dbReference type="Gene3D" id="1.20.1250.20">
    <property type="entry name" value="MFS general substrate transporter like domains"/>
    <property type="match status" value="2"/>
</dbReference>
<evidence type="ECO:0000313" key="9">
    <source>
        <dbReference type="EMBL" id="MBB6218493.1"/>
    </source>
</evidence>
<feature type="transmembrane region" description="Helical" evidence="7">
    <location>
        <begin position="168"/>
        <end position="188"/>
    </location>
</feature>
<evidence type="ECO:0000313" key="10">
    <source>
        <dbReference type="Proteomes" id="UP000579281"/>
    </source>
</evidence>
<protein>
    <submittedName>
        <fullName evidence="9">Fucose permease</fullName>
    </submittedName>
</protein>
<keyword evidence="4 7" id="KW-0812">Transmembrane</keyword>
<dbReference type="InterPro" id="IPR005828">
    <property type="entry name" value="MFS_sugar_transport-like"/>
</dbReference>
<dbReference type="SUPFAM" id="SSF103473">
    <property type="entry name" value="MFS general substrate transporter"/>
    <property type="match status" value="1"/>
</dbReference>
<feature type="domain" description="Major facilitator superfamily (MFS) profile" evidence="8">
    <location>
        <begin position="17"/>
        <end position="388"/>
    </location>
</feature>
<dbReference type="Pfam" id="PF00083">
    <property type="entry name" value="Sugar_tr"/>
    <property type="match status" value="1"/>
</dbReference>
<dbReference type="InterPro" id="IPR036259">
    <property type="entry name" value="MFS_trans_sf"/>
</dbReference>
<evidence type="ECO:0000256" key="4">
    <source>
        <dbReference type="ARBA" id="ARBA00022692"/>
    </source>
</evidence>
<evidence type="ECO:0000256" key="6">
    <source>
        <dbReference type="ARBA" id="ARBA00023136"/>
    </source>
</evidence>
<feature type="transmembrane region" description="Helical" evidence="7">
    <location>
        <begin position="21"/>
        <end position="44"/>
    </location>
</feature>
<feature type="transmembrane region" description="Helical" evidence="7">
    <location>
        <begin position="56"/>
        <end position="77"/>
    </location>
</feature>
<organism evidence="9 10">
    <name type="scientific">Anaerosolibacter carboniphilus</name>
    <dbReference type="NCBI Taxonomy" id="1417629"/>
    <lineage>
        <taxon>Bacteria</taxon>
        <taxon>Bacillati</taxon>
        <taxon>Bacillota</taxon>
        <taxon>Clostridia</taxon>
        <taxon>Peptostreptococcales</taxon>
        <taxon>Thermotaleaceae</taxon>
        <taxon>Anaerosolibacter</taxon>
    </lineage>
</organism>
<proteinExistence type="inferred from homology"/>
<dbReference type="AlphaFoldDB" id="A0A841KYT2"/>